<protein>
    <submittedName>
        <fullName evidence="1">Uncharacterized protein</fullName>
    </submittedName>
</protein>
<name>A0A6C0LR06_9ZZZZ</name>
<reference evidence="1" key="1">
    <citation type="journal article" date="2020" name="Nature">
        <title>Giant virus diversity and host interactions through global metagenomics.</title>
        <authorList>
            <person name="Schulz F."/>
            <person name="Roux S."/>
            <person name="Paez-Espino D."/>
            <person name="Jungbluth S."/>
            <person name="Walsh D.A."/>
            <person name="Denef V.J."/>
            <person name="McMahon K.D."/>
            <person name="Konstantinidis K.T."/>
            <person name="Eloe-Fadrosh E.A."/>
            <person name="Kyrpides N.C."/>
            <person name="Woyke T."/>
        </authorList>
    </citation>
    <scope>NUCLEOTIDE SEQUENCE</scope>
    <source>
        <strain evidence="1">GVMAG-S-1014582-52</strain>
    </source>
</reference>
<dbReference type="AlphaFoldDB" id="A0A6C0LR06"/>
<organism evidence="1">
    <name type="scientific">viral metagenome</name>
    <dbReference type="NCBI Taxonomy" id="1070528"/>
    <lineage>
        <taxon>unclassified sequences</taxon>
        <taxon>metagenomes</taxon>
        <taxon>organismal metagenomes</taxon>
    </lineage>
</organism>
<proteinExistence type="predicted"/>
<accession>A0A6C0LR06</accession>
<sequence length="1241" mass="141978">MELALLAGVGLFGYYLNINDNSKKVEPTAKILVNEIPNGFDIYNDNHLSVAEEKERNLAKISYHKSQYPQKTNIIPNYYNQLGPLLNMTKFNDKIKYDKVETLYNINDDLDDIYSDLTSNNEVPADANKIFKSTMFDRDKMYLNDEYEEFHYKHKLKPVQIPGLERKNIDPVFTKSPTNRVEAFRNLDTNKKKIPHSTKLHGETKLSVLDKFQNSQDNNLLDVSENITDNADSIRRILREDVTGQTGTCKRKQTPYDDTKAKRLIGVTPDMHTILVDDDTAKFPTFREKQDEPMIATNYPSYLAQFELQTFDSNGLPSAPNDIYQTSDKVKLSDLERQLAYKGGWTQYDQNGSMVYGVVSENQLTHDNMVPFFNQKYGYGSNDLQNEFTMNFKNELFTGNLKTTWNKKQEIRPFFTPVADLSYIYGSPVRSEEEESRYIPSLYRQNEKLFDEIRVTPGLNLGYNEIGTQGYVDMYRSLPKTVDELRIRTKPKITYEGRIIDGLKGNERPVQAPVVSYRPDGFKITTEEDYLPTNDVNSGPRSRENFIMKETDRSEQNMEYTGGAFNKEEAIDQTKPEYMREKYKYSDRQNFTLPKPLQKFAKDESKFNPNIKSYDLPFTTRSQTSENDYVGIANTHSRAYTDISDEAKITIKELNPVEPYKYTYMKPNTMRGTTIMMDDAKTTVREITSENQLNPNAISLNTQQKVYYSDVPKVTIRETVCDPIEPSNINKQNNVYANWTDNPRMTLKETTVEMPVNTQILAIGQGQGSVHPQDIAKTTIRENSVQIPYQTFVNPINQSQGTMSYQDNAKTTLREGTSQISYETFISPIDQSQGPTPYQDITRTTIKEGTVQIPHKTFIKPINQSQGKIHPQDIMKTTLKEKTSQNPNQTFIKSINQSQGSTRYQDIAKTTIREDTSQIPYNTFMKPINQSNVIPYQDVAKTTIREGTVNIPNQTNIKSINKSPGSTQYQDIAKTTIREGTIQIPYNVNVTAINQSQGQGNSFNWKSLRPTIKENTIQIPYQTNVTAVDQSRITAQYQDVAKATIKEITEENQYNSNTNGITFKQGQASTFDRKPLRNTIKETTIQNDIISGPTSDTYSKGYGYIAESMFAPNTNKQFTSQEVYIQPAQGDIMNRLYNDAYNAVMDDRKDILHWYHPPTASGVNLGPIKEQLNVVLKNDDNKMSDPFVGYSVNNNLDRLKTEGSVNSPKLDVPNSMYVDPKILMQLNANPYNIPYFGTNYN</sequence>
<dbReference type="EMBL" id="MN740556">
    <property type="protein sequence ID" value="QHU33179.1"/>
    <property type="molecule type" value="Genomic_DNA"/>
</dbReference>
<evidence type="ECO:0000313" key="1">
    <source>
        <dbReference type="EMBL" id="QHU33179.1"/>
    </source>
</evidence>